<feature type="compositionally biased region" description="Polar residues" evidence="1">
    <location>
        <begin position="768"/>
        <end position="777"/>
    </location>
</feature>
<feature type="region of interest" description="Disordered" evidence="1">
    <location>
        <begin position="1813"/>
        <end position="1833"/>
    </location>
</feature>
<evidence type="ECO:0000259" key="3">
    <source>
        <dbReference type="PROSITE" id="PS50200"/>
    </source>
</evidence>
<feature type="compositionally biased region" description="Polar residues" evidence="1">
    <location>
        <begin position="898"/>
        <end position="912"/>
    </location>
</feature>
<evidence type="ECO:0000259" key="2">
    <source>
        <dbReference type="PROSITE" id="PS50106"/>
    </source>
</evidence>
<dbReference type="InterPro" id="IPR029071">
    <property type="entry name" value="Ubiquitin-like_domsf"/>
</dbReference>
<feature type="compositionally biased region" description="Polar residues" evidence="1">
    <location>
        <begin position="1985"/>
        <end position="2033"/>
    </location>
</feature>
<dbReference type="InterPro" id="IPR036034">
    <property type="entry name" value="PDZ_sf"/>
</dbReference>
<feature type="compositionally biased region" description="Polar residues" evidence="1">
    <location>
        <begin position="189"/>
        <end position="208"/>
    </location>
</feature>
<feature type="domain" description="PDZ" evidence="2">
    <location>
        <begin position="1632"/>
        <end position="1733"/>
    </location>
</feature>
<dbReference type="PROSITE" id="PS51126">
    <property type="entry name" value="DILUTE"/>
    <property type="match status" value="1"/>
</dbReference>
<feature type="region of interest" description="Disordered" evidence="1">
    <location>
        <begin position="2087"/>
        <end position="2130"/>
    </location>
</feature>
<sequence length="2220" mass="243729">PNGLCQFAPSTSLNRSTDFDFAPWPFCHCDVFLLLLHRGNYFEMIWISEADANSLLNKSWNGMLADLICSSCLFLMKYHAHFTELTLLQNGEFNGVMRFFYQDESRRYQSKCIRVSSAQKTSDLVDILREKFFPLESSGRIKRLGIYEHCANGVRRLTNDEYPLLVQLNWSKHDREGKFVLKLEYPSDGPQTENGATRTHSVMANTPCASDPVNISDGRFRRGWSFRRDKHASPSSRRGPLGCAAAVGWSKEKPGNRPRGSLPESSLNCLIRHQATGPTSKHSILSSDSPLPDSTFTRTINNPEKMMQRKRQRTLEAKLLQLLQHGEPDLGGTLKIYGDQICPQVPYRTLLLSVNDTVATVIRQCLDKYGLEDADPDTYCLLMRVRSATDTTNGLRGTEEILTDTDCPLSLLFASAHEPGSVVTFELRTRPPHLMPNKRTTSDGVCGTPYWNEPHFTLGTADSNRKPRPNRSSAEPDTAFACLIEMNPTSVDDPVRAGVDFHPSSLTGNVYPLPVHKGHVCIGTAPTPDTSHPYVVTLPISQWPGVELHHLIIWRPPVPHGVTSAMAAAEATQRRGGWLACRPCIRPSIKSGQAKQFTAVYVNNHLLTASPENQGCVYWLSPGDILRLGNGRRCLKIWPGNGSVLPRFQSKPVFCTASLPSPLIIPFGLRTPLVCPEVPKHQRSYSSTVVTPSSSVTAATTPFVITNRSSHVAPVSYLSPLIQCPSPRISGSAHPFQQHALMNSPSEGANIPTPFDSISASSSSLSSNPLAENQPSDGATVLPRQVPSSCNYPIPDTTPVTVPTHRVGVNDSSMSRICAAYRHTIPCTRITLSTGFTSLATSEESSIGATVSVHCQRVPTFYPIPPLAQIQSCSGACPSSVLSSEPGPNRDSLASDALVSTVSPSPQLSSAISTRSTSQRSGKSSRSKSTISDRLPCQLAFSPTSVRQLLEWLITHSLDASPIRQPADSESVVPTTIDRCPLGPAISIYLMLRAIYRQCDRWELIELREALKESGKTDKPIGSSSEPQALATRPTIQQRRRRQRELLTLLASAVEHLQHFETVLLDSIKPLNCSPTVTDEDGSPRKAKFHHVLCSTAAWLANASQLLHLVTRDMNLAETFELDGSKCPISEEESTTYSAWTLVQDQLTDVVQAAFGFLAEICVSRLDRISIPQFLSKLTRIVDHIRTVANEKRVHLDENGQDDDDWASDDLTSEILDVETDAVLQMLTETLNSLHDAHVNPAFVVQLFARLLHRLNARLFNFLLGSDGDNKALDARPPDYHHQKSPNRISPAWGRVLHRWIHEGLCTWAITEGLGVAAECYLQRVSQAAELMLADMSSVEGIYNVAVDLVGLNSRQVRALLQGHRSDGRHHRSAQSNEYDHGDSPTSNHIPDHWIDFVVSGVRLVADRILAEEESAQPLETSVEGEKGWIPRLGEPLDLLLPLLLPEDSYPSDNPIPGDLNEEPVSCDSGICSRPNSAREQRDTSDNDAEDKHSNEPLITVESVRQFLAPAISNGWCRLSVRPICDAQSNTESHHSLCWNVYLKDSRLLNGTSDDPVINEQSSPSVLAESSYTSQPEPIDPPSGRSLKLEPDSHPSEVVSATDEDCPLTNAQLPTSDSFHEYIASLCSSHRPVTVVVPKIGQSLGLSIVAAKSEDGRDLGIYVRAIVSGSGASRARVVPVSSETHSEDLPVLRASDHLLAVNNRSVLGLSQEAAAQLVASAGPEVTLTVVHSPNVSNLACERQTDPVEQASSSCPECQLRACFRVNPVAASVFMESICEPEKSNVDDYSGAEPPPIPSALGPVMHLPHTRAYGPSDWTRSDPSNRSVSTVQESNFMSKSATGSLQSSEQAVLAQRHHALPSSTYTSSVSLVVRDGNHMAVSNIRDAYEATISEYSLGTSMEPSELSFGAQVSVRVPDWPTIDKPCHRPKGQSASFDDWVAASRLQEFCEKFASELETQLHENELMLSKQQTEGRTSRTDRMNHLQNASSVDETTSDACSSLSRPSLPTQDETNSLPRQASRFQRESTGQQHVGGSTAPRIFVPTVSVLPSNANRPAETPKPKHRTNNHSSDFWASKSLGDLASLEQTLSSPSNNLGGAKHPTKTTLQRRHTTLTSNRLNLGPRPEPPHHGSFNRQLTNFPPRHLIASHFQHTPTALLHVSLQVPCEDGLMTKCTFALAFTFQSIFYSIVPPIPPSYFSFAALWPVHIDQFISLVHIAFRF</sequence>
<feature type="region of interest" description="Disordered" evidence="1">
    <location>
        <begin position="884"/>
        <end position="931"/>
    </location>
</feature>
<dbReference type="CTD" id="20328725"/>
<feature type="region of interest" description="Disordered" evidence="1">
    <location>
        <begin position="1985"/>
        <end position="2073"/>
    </location>
</feature>
<dbReference type="SMART" id="SM00228">
    <property type="entry name" value="PDZ"/>
    <property type="match status" value="1"/>
</dbReference>
<feature type="region of interest" description="Disordered" evidence="1">
    <location>
        <begin position="278"/>
        <end position="310"/>
    </location>
</feature>
<dbReference type="KEGG" id="ovi:T265_14559"/>
<keyword evidence="6" id="KW-1185">Reference proteome</keyword>
<evidence type="ECO:0000256" key="1">
    <source>
        <dbReference type="SAM" id="MobiDB-lite"/>
    </source>
</evidence>
<feature type="compositionally biased region" description="Low complexity" evidence="1">
    <location>
        <begin position="913"/>
        <end position="931"/>
    </location>
</feature>
<dbReference type="EMBL" id="KL596833">
    <property type="protein sequence ID" value="KER23836.1"/>
    <property type="molecule type" value="Genomic_DNA"/>
</dbReference>
<dbReference type="SUPFAM" id="SSF54236">
    <property type="entry name" value="Ubiquitin-like"/>
    <property type="match status" value="2"/>
</dbReference>
<feature type="compositionally biased region" description="Basic and acidic residues" evidence="1">
    <location>
        <begin position="1477"/>
        <end position="1495"/>
    </location>
</feature>
<feature type="region of interest" description="Disordered" evidence="1">
    <location>
        <begin position="1363"/>
        <end position="1386"/>
    </location>
</feature>
<dbReference type="GeneID" id="20328725"/>
<feature type="region of interest" description="Disordered" evidence="1">
    <location>
        <begin position="1015"/>
        <end position="1038"/>
    </location>
</feature>
<feature type="non-terminal residue" evidence="5">
    <location>
        <position position="1"/>
    </location>
</feature>
<feature type="region of interest" description="Disordered" evidence="1">
    <location>
        <begin position="1451"/>
        <end position="1497"/>
    </location>
</feature>
<evidence type="ECO:0000259" key="4">
    <source>
        <dbReference type="PROSITE" id="PS51126"/>
    </source>
</evidence>
<name>A0A074Z9C3_OPIVI</name>
<feature type="compositionally biased region" description="Low complexity" evidence="1">
    <location>
        <begin position="757"/>
        <end position="767"/>
    </location>
</feature>
<dbReference type="InterPro" id="IPR002710">
    <property type="entry name" value="Dilute_dom"/>
</dbReference>
<dbReference type="Pfam" id="PF00788">
    <property type="entry name" value="RA"/>
    <property type="match status" value="2"/>
</dbReference>
<accession>A0A074Z9C3</accession>
<feature type="domain" description="Dilute" evidence="4">
    <location>
        <begin position="1090"/>
        <end position="1407"/>
    </location>
</feature>
<gene>
    <name evidence="5" type="ORF">T265_14559</name>
</gene>
<dbReference type="InterPro" id="IPR000159">
    <property type="entry name" value="RA_dom"/>
</dbReference>
<feature type="region of interest" description="Disordered" evidence="1">
    <location>
        <begin position="185"/>
        <end position="214"/>
    </location>
</feature>
<dbReference type="PROSITE" id="PS50106">
    <property type="entry name" value="PDZ"/>
    <property type="match status" value="1"/>
</dbReference>
<dbReference type="GO" id="GO:0005912">
    <property type="term" value="C:adherens junction"/>
    <property type="evidence" value="ECO:0007669"/>
    <property type="project" value="TreeGrafter"/>
</dbReference>
<dbReference type="SUPFAM" id="SSF50156">
    <property type="entry name" value="PDZ domain-like"/>
    <property type="match status" value="1"/>
</dbReference>
<organism evidence="5 6">
    <name type="scientific">Opisthorchis viverrini</name>
    <name type="common">Southeast Asian liver fluke</name>
    <dbReference type="NCBI Taxonomy" id="6198"/>
    <lineage>
        <taxon>Eukaryota</taxon>
        <taxon>Metazoa</taxon>
        <taxon>Spiralia</taxon>
        <taxon>Lophotrochozoa</taxon>
        <taxon>Platyhelminthes</taxon>
        <taxon>Trematoda</taxon>
        <taxon>Digenea</taxon>
        <taxon>Opisthorchiida</taxon>
        <taxon>Opisthorchiata</taxon>
        <taxon>Opisthorchiidae</taxon>
        <taxon>Opisthorchis</taxon>
    </lineage>
</organism>
<feature type="domain" description="Ras-associating" evidence="3">
    <location>
        <begin position="330"/>
        <end position="432"/>
    </location>
</feature>
<evidence type="ECO:0008006" key="7">
    <source>
        <dbReference type="Google" id="ProtNLM"/>
    </source>
</evidence>
<dbReference type="Gene3D" id="3.10.20.90">
    <property type="entry name" value="Phosphatidylinositol 3-kinase Catalytic Subunit, Chain A, domain 1"/>
    <property type="match status" value="2"/>
</dbReference>
<dbReference type="PANTHER" id="PTHR10398:SF2">
    <property type="entry name" value="AFADIN"/>
    <property type="match status" value="1"/>
</dbReference>
<dbReference type="OrthoDB" id="6260541at2759"/>
<feature type="domain" description="Ras-associating" evidence="3">
    <location>
        <begin position="93"/>
        <end position="186"/>
    </location>
</feature>
<proteinExistence type="predicted"/>
<dbReference type="Proteomes" id="UP000054324">
    <property type="component" value="Unassembled WGS sequence"/>
</dbReference>
<feature type="region of interest" description="Disordered" evidence="1">
    <location>
        <begin position="743"/>
        <end position="781"/>
    </location>
</feature>
<dbReference type="InterPro" id="IPR001478">
    <property type="entry name" value="PDZ"/>
</dbReference>
<dbReference type="GO" id="GO:0007165">
    <property type="term" value="P:signal transduction"/>
    <property type="evidence" value="ECO:0007669"/>
    <property type="project" value="InterPro"/>
</dbReference>
<dbReference type="Gene3D" id="2.30.42.10">
    <property type="match status" value="1"/>
</dbReference>
<feature type="region of interest" description="Disordered" evidence="1">
    <location>
        <begin position="1553"/>
        <end position="1603"/>
    </location>
</feature>
<feature type="compositionally biased region" description="Low complexity" evidence="1">
    <location>
        <begin position="285"/>
        <end position="294"/>
    </location>
</feature>
<dbReference type="CDD" id="cd01781">
    <property type="entry name" value="RA2_Afadin"/>
    <property type="match status" value="1"/>
</dbReference>
<evidence type="ECO:0000313" key="5">
    <source>
        <dbReference type="EMBL" id="KER23836.1"/>
    </source>
</evidence>
<dbReference type="GO" id="GO:0050839">
    <property type="term" value="F:cell adhesion molecule binding"/>
    <property type="evidence" value="ECO:0007669"/>
    <property type="project" value="TreeGrafter"/>
</dbReference>
<feature type="compositionally biased region" description="Polar residues" evidence="1">
    <location>
        <begin position="1820"/>
        <end position="1833"/>
    </location>
</feature>
<protein>
    <recommendedName>
        <fullName evidence="7">Ras association domain protein</fullName>
    </recommendedName>
</protein>
<evidence type="ECO:0000313" key="6">
    <source>
        <dbReference type="Proteomes" id="UP000054324"/>
    </source>
</evidence>
<dbReference type="PROSITE" id="PS50200">
    <property type="entry name" value="RA"/>
    <property type="match status" value="2"/>
</dbReference>
<dbReference type="SMART" id="SM00314">
    <property type="entry name" value="RA"/>
    <property type="match status" value="2"/>
</dbReference>
<reference evidence="5 6" key="1">
    <citation type="submission" date="2013-11" db="EMBL/GenBank/DDBJ databases">
        <title>Opisthorchis viverrini - life in the bile duct.</title>
        <authorList>
            <person name="Young N.D."/>
            <person name="Nagarajan N."/>
            <person name="Lin S.J."/>
            <person name="Korhonen P.K."/>
            <person name="Jex A.R."/>
            <person name="Hall R.S."/>
            <person name="Safavi-Hemami H."/>
            <person name="Kaewkong W."/>
            <person name="Bertrand D."/>
            <person name="Gao S."/>
            <person name="Seet Q."/>
            <person name="Wongkham S."/>
            <person name="Teh B.T."/>
            <person name="Wongkham C."/>
            <person name="Intapan P.M."/>
            <person name="Maleewong W."/>
            <person name="Yang X."/>
            <person name="Hu M."/>
            <person name="Wang Z."/>
            <person name="Hofmann A."/>
            <person name="Sternberg P.W."/>
            <person name="Tan P."/>
            <person name="Wang J."/>
            <person name="Gasser R.B."/>
        </authorList>
    </citation>
    <scope>NUCLEOTIDE SEQUENCE [LARGE SCALE GENOMIC DNA]</scope>
</reference>
<dbReference type="InterPro" id="IPR028842">
    <property type="entry name" value="Afadin"/>
</dbReference>
<feature type="compositionally biased region" description="Basic residues" evidence="1">
    <location>
        <begin position="2100"/>
        <end position="2111"/>
    </location>
</feature>
<dbReference type="PANTHER" id="PTHR10398">
    <property type="entry name" value="AFADIN"/>
    <property type="match status" value="1"/>
</dbReference>
<dbReference type="RefSeq" id="XP_009172438.1">
    <property type="nucleotide sequence ID" value="XM_009174174.1"/>
</dbReference>
<dbReference type="GO" id="GO:0032880">
    <property type="term" value="P:regulation of protein localization"/>
    <property type="evidence" value="ECO:0007669"/>
    <property type="project" value="TreeGrafter"/>
</dbReference>
<dbReference type="STRING" id="6198.A0A074Z9C3"/>
<feature type="compositionally biased region" description="Polar residues" evidence="1">
    <location>
        <begin position="1553"/>
        <end position="1576"/>
    </location>
</feature>